<protein>
    <submittedName>
        <fullName evidence="2">Uncharacterized protein</fullName>
    </submittedName>
</protein>
<keyword evidence="3" id="KW-1185">Reference proteome</keyword>
<gene>
    <name evidence="2" type="ORF">SAMN05444371_0847</name>
</gene>
<feature type="region of interest" description="Disordered" evidence="1">
    <location>
        <begin position="1"/>
        <end position="20"/>
    </location>
</feature>
<proteinExistence type="predicted"/>
<dbReference type="AlphaFoldDB" id="A0A1M6P3Y4"/>
<evidence type="ECO:0000313" key="2">
    <source>
        <dbReference type="EMBL" id="SHK02638.1"/>
    </source>
</evidence>
<accession>A0A1M6P3Y4</accession>
<evidence type="ECO:0000256" key="1">
    <source>
        <dbReference type="SAM" id="MobiDB-lite"/>
    </source>
</evidence>
<dbReference type="EMBL" id="FRAM01000001">
    <property type="protein sequence ID" value="SHK02638.1"/>
    <property type="molecule type" value="Genomic_DNA"/>
</dbReference>
<reference evidence="3" key="1">
    <citation type="submission" date="2016-11" db="EMBL/GenBank/DDBJ databases">
        <authorList>
            <person name="Varghese N."/>
            <person name="Submissions S."/>
        </authorList>
    </citation>
    <scope>NUCLEOTIDE SEQUENCE [LARGE SCALE GENOMIC DNA]</scope>
    <source>
        <strain evidence="3">DSM 18016</strain>
    </source>
</reference>
<evidence type="ECO:0000313" key="3">
    <source>
        <dbReference type="Proteomes" id="UP000184498"/>
    </source>
</evidence>
<sequence>MLNYRTESQNQNKSLSKSSILKPAKTNQNIINQTIKFKINALFHDSFWKLPARKLMAKCP</sequence>
<organism evidence="2 3">
    <name type="scientific">Epilithonimonas mollis</name>
    <dbReference type="NCBI Taxonomy" id="216903"/>
    <lineage>
        <taxon>Bacteria</taxon>
        <taxon>Pseudomonadati</taxon>
        <taxon>Bacteroidota</taxon>
        <taxon>Flavobacteriia</taxon>
        <taxon>Flavobacteriales</taxon>
        <taxon>Weeksellaceae</taxon>
        <taxon>Chryseobacterium group</taxon>
        <taxon>Epilithonimonas</taxon>
    </lineage>
</organism>
<dbReference type="Proteomes" id="UP000184498">
    <property type="component" value="Unassembled WGS sequence"/>
</dbReference>
<feature type="compositionally biased region" description="Low complexity" evidence="1">
    <location>
        <begin position="8"/>
        <end position="20"/>
    </location>
</feature>
<name>A0A1M6P3Y4_9FLAO</name>